<comment type="caution">
    <text evidence="1">The sequence shown here is derived from an EMBL/GenBank/DDBJ whole genome shotgun (WGS) entry which is preliminary data.</text>
</comment>
<evidence type="ECO:0000313" key="2">
    <source>
        <dbReference type="Proteomes" id="UP000658514"/>
    </source>
</evidence>
<dbReference type="RefSeq" id="WP_190552126.1">
    <property type="nucleotide sequence ID" value="NZ_CAWPNO010000027.1"/>
</dbReference>
<name>A0ABR8AM40_9CYAN</name>
<protein>
    <submittedName>
        <fullName evidence="1">Glycerol-3-phosphate ABC transporter substrate-binding protein</fullName>
    </submittedName>
</protein>
<dbReference type="EMBL" id="JACJQH010000122">
    <property type="protein sequence ID" value="MBD2200859.1"/>
    <property type="molecule type" value="Genomic_DNA"/>
</dbReference>
<accession>A0ABR8AM40</accession>
<organism evidence="1 2">
    <name type="scientific">Calothrix parietina FACHB-288</name>
    <dbReference type="NCBI Taxonomy" id="2692896"/>
    <lineage>
        <taxon>Bacteria</taxon>
        <taxon>Bacillati</taxon>
        <taxon>Cyanobacteriota</taxon>
        <taxon>Cyanophyceae</taxon>
        <taxon>Nostocales</taxon>
        <taxon>Calotrichaceae</taxon>
        <taxon>Calothrix</taxon>
    </lineage>
</organism>
<sequence>MLTTYEPSIFDSLNKFSDAKQSLAQHKNTLGELGAVICKHGLQQKIGLTLLHKHFDLLPHERLIESVGDNKIYINPIAGVDEEAIIPYLWKFSSEFSGENLAQNISYSPLEFQYKSTATTDNIEAVQALMANSNFLEEIAMKLQNFGLEDVFGLSILHREAIAIAKGEILVETTDHEKRCLTLTAVNSNDVCKEELTETLWHFTEEDLGFARVCLSHCISHCTSH</sequence>
<reference evidence="1 2" key="1">
    <citation type="journal article" date="2020" name="ISME J.">
        <title>Comparative genomics reveals insights into cyanobacterial evolution and habitat adaptation.</title>
        <authorList>
            <person name="Chen M.Y."/>
            <person name="Teng W.K."/>
            <person name="Zhao L."/>
            <person name="Hu C.X."/>
            <person name="Zhou Y.K."/>
            <person name="Han B.P."/>
            <person name="Song L.R."/>
            <person name="Shu W.S."/>
        </authorList>
    </citation>
    <scope>NUCLEOTIDE SEQUENCE [LARGE SCALE GENOMIC DNA]</scope>
    <source>
        <strain evidence="1 2">FACHB-288</strain>
    </source>
</reference>
<proteinExistence type="predicted"/>
<gene>
    <name evidence="1" type="ORF">H6G24_36370</name>
</gene>
<dbReference type="Proteomes" id="UP000658514">
    <property type="component" value="Unassembled WGS sequence"/>
</dbReference>
<evidence type="ECO:0000313" key="1">
    <source>
        <dbReference type="EMBL" id="MBD2200859.1"/>
    </source>
</evidence>
<keyword evidence="2" id="KW-1185">Reference proteome</keyword>